<protein>
    <submittedName>
        <fullName evidence="2">Uncharacterized protein</fullName>
    </submittedName>
</protein>
<dbReference type="Proteomes" id="UP000004386">
    <property type="component" value="Unassembled WGS sequence"/>
</dbReference>
<comment type="caution">
    <text evidence="2">The sequence shown here is derived from an EMBL/GenBank/DDBJ whole genome shotgun (WGS) entry which is preliminary data.</text>
</comment>
<dbReference type="AlphaFoldDB" id="C4WLM0"/>
<evidence type="ECO:0000256" key="1">
    <source>
        <dbReference type="SAM" id="MobiDB-lite"/>
    </source>
</evidence>
<gene>
    <name evidence="2" type="ORF">OINT_2000131</name>
</gene>
<sequence length="112" mass="12253">MFCAMAWKDDFRAAKLEGPETPKSPERAKGIDAAMAGNSGCGFARLRGAGAEGRTMPSHRVREAGARQEPLKIQAPKLGSNKRSHDISLAFLHGNVNQLARFQVIPVVRFMY</sequence>
<feature type="compositionally biased region" description="Basic and acidic residues" evidence="1">
    <location>
        <begin position="60"/>
        <end position="70"/>
    </location>
</feature>
<proteinExistence type="predicted"/>
<organism evidence="2 3">
    <name type="scientific">Brucella intermedia LMG 3301</name>
    <dbReference type="NCBI Taxonomy" id="641118"/>
    <lineage>
        <taxon>Bacteria</taxon>
        <taxon>Pseudomonadati</taxon>
        <taxon>Pseudomonadota</taxon>
        <taxon>Alphaproteobacteria</taxon>
        <taxon>Hyphomicrobiales</taxon>
        <taxon>Brucellaceae</taxon>
        <taxon>Brucella/Ochrobactrum group</taxon>
        <taxon>Brucella</taxon>
    </lineage>
</organism>
<feature type="region of interest" description="Disordered" evidence="1">
    <location>
        <begin position="51"/>
        <end position="79"/>
    </location>
</feature>
<evidence type="ECO:0000313" key="2">
    <source>
        <dbReference type="EMBL" id="EEQ93002.1"/>
    </source>
</evidence>
<reference evidence="2 3" key="1">
    <citation type="submission" date="2009-05" db="EMBL/GenBank/DDBJ databases">
        <authorList>
            <person name="Setubal J.C."/>
            <person name="Boyle S."/>
            <person name="Crasta O.R."/>
            <person name="Gillespie J.J."/>
            <person name="Kenyon R.W."/>
            <person name="Lu J."/>
            <person name="Mane S."/>
            <person name="Nagrani S."/>
            <person name="Shallom J.M."/>
            <person name="Shallom S."/>
            <person name="Shukla M."/>
            <person name="Snyder E.E."/>
            <person name="Sobral B.W."/>
            <person name="Wattam A.R."/>
            <person name="Will R."/>
            <person name="Williams K."/>
            <person name="Yoo H."/>
            <person name="Munk C."/>
            <person name="Tapia R."/>
            <person name="Green L."/>
            <person name="Rogers Y."/>
            <person name="Detter J.C."/>
            <person name="Bruce D."/>
            <person name="Brettin T.S."/>
            <person name="Tsolis R."/>
        </authorList>
    </citation>
    <scope>NUCLEOTIDE SEQUENCE [LARGE SCALE GENOMIC DNA]</scope>
    <source>
        <strain evidence="2 3">LMG 3301</strain>
    </source>
</reference>
<evidence type="ECO:0000313" key="3">
    <source>
        <dbReference type="Proteomes" id="UP000004386"/>
    </source>
</evidence>
<accession>C4WLM0</accession>
<dbReference type="HOGENOM" id="CLU_2143292_0_0_5"/>
<name>C4WLM0_9HYPH</name>
<dbReference type="EMBL" id="ACQA01000002">
    <property type="protein sequence ID" value="EEQ93002.1"/>
    <property type="molecule type" value="Genomic_DNA"/>
</dbReference>